<feature type="transmembrane region" description="Helical" evidence="1">
    <location>
        <begin position="89"/>
        <end position="115"/>
    </location>
</feature>
<evidence type="ECO:0000313" key="5">
    <source>
        <dbReference type="Proteomes" id="UP000286434"/>
    </source>
</evidence>
<feature type="transmembrane region" description="Helical" evidence="1">
    <location>
        <begin position="127"/>
        <end position="147"/>
    </location>
</feature>
<keyword evidence="1" id="KW-0812">Transmembrane</keyword>
<evidence type="ECO:0000313" key="3">
    <source>
        <dbReference type="EMBL" id="RWU15905.1"/>
    </source>
</evidence>
<dbReference type="RefSeq" id="WP_035018544.1">
    <property type="nucleotide sequence ID" value="NZ_CP021838.1"/>
</dbReference>
<name>A0A178THM0_9BACL</name>
<feature type="transmembrane region" description="Helical" evidence="1">
    <location>
        <begin position="159"/>
        <end position="176"/>
    </location>
</feature>
<dbReference type="PATRIC" id="fig|33934.6.peg.2266"/>
<evidence type="ECO:0000313" key="4">
    <source>
        <dbReference type="Proteomes" id="UP000078336"/>
    </source>
</evidence>
<evidence type="ECO:0000256" key="1">
    <source>
        <dbReference type="SAM" id="Phobius"/>
    </source>
</evidence>
<feature type="transmembrane region" description="Helical" evidence="1">
    <location>
        <begin position="50"/>
        <end position="68"/>
    </location>
</feature>
<reference evidence="3 5" key="2">
    <citation type="submission" date="2019-01" db="EMBL/GenBank/DDBJ databases">
        <title>Anoxybacillus flavithermus in powdered infant formula.</title>
        <authorList>
            <person name="Rhee M.S."/>
            <person name="Choi I.-G."/>
            <person name="Cho T.J."/>
            <person name="Park B."/>
        </authorList>
    </citation>
    <scope>NUCLEOTIDE SEQUENCE [LARGE SCALE GENOMIC DNA]</scope>
    <source>
        <strain evidence="3 5">FHS-PPAM212</strain>
    </source>
</reference>
<dbReference type="EMBL" id="SBBW01000004">
    <property type="protein sequence ID" value="RWU15905.1"/>
    <property type="molecule type" value="Genomic_DNA"/>
</dbReference>
<comment type="caution">
    <text evidence="2">The sequence shown here is derived from an EMBL/GenBank/DDBJ whole genome shotgun (WGS) entry which is preliminary data.</text>
</comment>
<sequence>MRKVMMMIGLILMVTIVFKQPVFADDDEYRKYEEHELEEENEAVEEGGEVLGWGTVAATAAAGTLFLLRRKVSFFTKIMPNGKPFFIQLLRLLTKWHISIGAIAVTLAAAHGILMYMAEGELTANEYVGMVAVGLMTAAAVVGMVLAKNKRNSSIRATHMGLLLISGIFMVFHIVFS</sequence>
<dbReference type="EMBL" id="LUCQ01000062">
    <property type="protein sequence ID" value="OAO80840.1"/>
    <property type="molecule type" value="Genomic_DNA"/>
</dbReference>
<proteinExistence type="predicted"/>
<protein>
    <submittedName>
        <fullName evidence="2">Uncharacterized protein</fullName>
    </submittedName>
</protein>
<dbReference type="Proteomes" id="UP000078336">
    <property type="component" value="Unassembled WGS sequence"/>
</dbReference>
<organism evidence="2 4">
    <name type="scientific">Anoxybacillus flavithermus</name>
    <dbReference type="NCBI Taxonomy" id="33934"/>
    <lineage>
        <taxon>Bacteria</taxon>
        <taxon>Bacillati</taxon>
        <taxon>Bacillota</taxon>
        <taxon>Bacilli</taxon>
        <taxon>Bacillales</taxon>
        <taxon>Anoxybacillaceae</taxon>
        <taxon>Anoxybacillus</taxon>
    </lineage>
</organism>
<keyword evidence="1" id="KW-0472">Membrane</keyword>
<gene>
    <name evidence="3" type="ORF">EA138_02010</name>
    <name evidence="2" type="ORF">TAF16_0900</name>
</gene>
<accession>A0A178THM0</accession>
<evidence type="ECO:0000313" key="2">
    <source>
        <dbReference type="EMBL" id="OAO80840.1"/>
    </source>
</evidence>
<reference evidence="2 4" key="1">
    <citation type="submission" date="2016-03" db="EMBL/GenBank/DDBJ databases">
        <title>Spore heat resistance.</title>
        <authorList>
            <person name="Boekhorst J."/>
            <person name="Berendsen E.M."/>
            <person name="Wells-Bennik M.H."/>
            <person name="Kuipers O.P."/>
        </authorList>
    </citation>
    <scope>NUCLEOTIDE SEQUENCE [LARGE SCALE GENOMIC DNA]</scope>
    <source>
        <strain evidence="2 4">AF16</strain>
    </source>
</reference>
<keyword evidence="1" id="KW-1133">Transmembrane helix</keyword>
<dbReference type="AlphaFoldDB" id="A0A178THM0"/>
<keyword evidence="4" id="KW-1185">Reference proteome</keyword>
<dbReference type="Proteomes" id="UP000286434">
    <property type="component" value="Unassembled WGS sequence"/>
</dbReference>
<dbReference type="OrthoDB" id="2974500at2"/>